<protein>
    <recommendedName>
        <fullName evidence="9">Sec-independent protein translocase protein TatB</fullName>
    </recommendedName>
</protein>
<dbReference type="InterPro" id="IPR018448">
    <property type="entry name" value="TatB"/>
</dbReference>
<comment type="subcellular location">
    <subcellularLocation>
        <location evidence="9">Cell membrane</location>
        <topology evidence="9">Single-pass membrane protein</topology>
    </subcellularLocation>
    <subcellularLocation>
        <location evidence="1">Membrane</location>
        <topology evidence="1">Single-pass membrane protein</topology>
    </subcellularLocation>
</comment>
<evidence type="ECO:0000256" key="9">
    <source>
        <dbReference type="HAMAP-Rule" id="MF_00237"/>
    </source>
</evidence>
<dbReference type="NCBIfam" id="TIGR01410">
    <property type="entry name" value="tatB"/>
    <property type="match status" value="1"/>
</dbReference>
<keyword evidence="6 9" id="KW-1133">Transmembrane helix</keyword>
<keyword evidence="3 9" id="KW-1003">Cell membrane</keyword>
<comment type="subunit">
    <text evidence="9">The Tat system comprises two distinct complexes: a TatABC complex, containing multiple copies of TatA, TatB and TatC subunits, and a separate TatA complex, containing only TatA subunits. Substrates initially bind to the TatABC complex, which probably triggers association of the separate TatA complex to form the active translocon.</text>
</comment>
<dbReference type="InterPro" id="IPR003369">
    <property type="entry name" value="TatA/B/E"/>
</dbReference>
<dbReference type="Proteomes" id="UP000278222">
    <property type="component" value="Unassembled WGS sequence"/>
</dbReference>
<organism evidence="11 12">
    <name type="scientific">Stella humosa</name>
    <dbReference type="NCBI Taxonomy" id="94"/>
    <lineage>
        <taxon>Bacteria</taxon>
        <taxon>Pseudomonadati</taxon>
        <taxon>Pseudomonadota</taxon>
        <taxon>Alphaproteobacteria</taxon>
        <taxon>Rhodospirillales</taxon>
        <taxon>Stellaceae</taxon>
        <taxon>Stella</taxon>
    </lineage>
</organism>
<dbReference type="RefSeq" id="WP_123689223.1">
    <property type="nucleotide sequence ID" value="NZ_AP019700.1"/>
</dbReference>
<feature type="region of interest" description="Disordered" evidence="10">
    <location>
        <begin position="137"/>
        <end position="187"/>
    </location>
</feature>
<comment type="similarity">
    <text evidence="9">Belongs to the TatB family.</text>
</comment>
<gene>
    <name evidence="9" type="primary">tatB</name>
    <name evidence="11" type="ORF">EDC65_1671</name>
</gene>
<dbReference type="EMBL" id="RJKX01000013">
    <property type="protein sequence ID" value="ROP99880.1"/>
    <property type="molecule type" value="Genomic_DNA"/>
</dbReference>
<evidence type="ECO:0000256" key="2">
    <source>
        <dbReference type="ARBA" id="ARBA00022448"/>
    </source>
</evidence>
<dbReference type="Gene3D" id="1.20.5.3310">
    <property type="match status" value="1"/>
</dbReference>
<evidence type="ECO:0000256" key="4">
    <source>
        <dbReference type="ARBA" id="ARBA00022692"/>
    </source>
</evidence>
<sequence>MFDIGWSELAVIAVVALVVIGPKDLPKVLRTVGLWVAKARAVARDFQSSVDEMAREADLQDVKKQLDELRSTNVSELIEKHVDPQGEMRKAFEPPPELSHDPFAEPEKKAVDYVPPPDPTMVEPTVVEPMVVEPTVVGSGQAAPTPTTMPALDTIASAAAVPDVPPPAPDAAFPDPAAPPKPPAGAA</sequence>
<keyword evidence="12" id="KW-1185">Reference proteome</keyword>
<evidence type="ECO:0000256" key="8">
    <source>
        <dbReference type="ARBA" id="ARBA00023136"/>
    </source>
</evidence>
<dbReference type="PRINTS" id="PR01506">
    <property type="entry name" value="TATBPROTEIN"/>
</dbReference>
<dbReference type="Pfam" id="PF02416">
    <property type="entry name" value="TatA_B_E"/>
    <property type="match status" value="1"/>
</dbReference>
<evidence type="ECO:0000256" key="7">
    <source>
        <dbReference type="ARBA" id="ARBA00023010"/>
    </source>
</evidence>
<dbReference type="HAMAP" id="MF_00237">
    <property type="entry name" value="TatB"/>
    <property type="match status" value="1"/>
</dbReference>
<keyword evidence="5 9" id="KW-0653">Protein transport</keyword>
<evidence type="ECO:0000256" key="5">
    <source>
        <dbReference type="ARBA" id="ARBA00022927"/>
    </source>
</evidence>
<evidence type="ECO:0000256" key="1">
    <source>
        <dbReference type="ARBA" id="ARBA00004167"/>
    </source>
</evidence>
<dbReference type="OrthoDB" id="7206969at2"/>
<dbReference type="GO" id="GO:0043953">
    <property type="term" value="P:protein transport by the Tat complex"/>
    <property type="evidence" value="ECO:0007669"/>
    <property type="project" value="UniProtKB-UniRule"/>
</dbReference>
<dbReference type="GO" id="GO:0008320">
    <property type="term" value="F:protein transmembrane transporter activity"/>
    <property type="evidence" value="ECO:0007669"/>
    <property type="project" value="UniProtKB-UniRule"/>
</dbReference>
<proteinExistence type="inferred from homology"/>
<feature type="compositionally biased region" description="Pro residues" evidence="10">
    <location>
        <begin position="176"/>
        <end position="187"/>
    </location>
</feature>
<reference evidence="11 12" key="1">
    <citation type="submission" date="2018-11" db="EMBL/GenBank/DDBJ databases">
        <title>Genomic Encyclopedia of Type Strains, Phase IV (KMG-IV): sequencing the most valuable type-strain genomes for metagenomic binning, comparative biology and taxonomic classification.</title>
        <authorList>
            <person name="Goeker M."/>
        </authorList>
    </citation>
    <scope>NUCLEOTIDE SEQUENCE [LARGE SCALE GENOMIC DNA]</scope>
    <source>
        <strain evidence="11 12">DSM 5900</strain>
    </source>
</reference>
<dbReference type="PANTHER" id="PTHR33162">
    <property type="entry name" value="SEC-INDEPENDENT PROTEIN TRANSLOCASE PROTEIN TATA, CHLOROPLASTIC"/>
    <property type="match status" value="1"/>
</dbReference>
<keyword evidence="7 9" id="KW-0811">Translocation</keyword>
<evidence type="ECO:0000256" key="6">
    <source>
        <dbReference type="ARBA" id="ARBA00022989"/>
    </source>
</evidence>
<dbReference type="PANTHER" id="PTHR33162:SF1">
    <property type="entry name" value="SEC-INDEPENDENT PROTEIN TRANSLOCASE PROTEIN TATA, CHLOROPLASTIC"/>
    <property type="match status" value="1"/>
</dbReference>
<evidence type="ECO:0000256" key="10">
    <source>
        <dbReference type="SAM" id="MobiDB-lite"/>
    </source>
</evidence>
<keyword evidence="8 9" id="KW-0472">Membrane</keyword>
<comment type="caution">
    <text evidence="11">The sequence shown here is derived from an EMBL/GenBank/DDBJ whole genome shotgun (WGS) entry which is preliminary data.</text>
</comment>
<dbReference type="GO" id="GO:0033281">
    <property type="term" value="C:TAT protein transport complex"/>
    <property type="evidence" value="ECO:0007669"/>
    <property type="project" value="UniProtKB-UniRule"/>
</dbReference>
<name>A0A3N1M878_9PROT</name>
<keyword evidence="4 9" id="KW-0812">Transmembrane</keyword>
<evidence type="ECO:0000313" key="11">
    <source>
        <dbReference type="EMBL" id="ROP99880.1"/>
    </source>
</evidence>
<accession>A0A3N1M878</accession>
<evidence type="ECO:0000313" key="12">
    <source>
        <dbReference type="Proteomes" id="UP000278222"/>
    </source>
</evidence>
<comment type="function">
    <text evidence="9">Part of the twin-arginine translocation (Tat) system that transports large folded proteins containing a characteristic twin-arginine motif in their signal peptide across membranes. Together with TatC, TatB is part of a receptor directly interacting with Tat signal peptides. TatB may form an oligomeric binding site that transiently accommodates folded Tat precursor proteins before their translocation.</text>
</comment>
<dbReference type="AlphaFoldDB" id="A0A3N1M878"/>
<evidence type="ECO:0000256" key="3">
    <source>
        <dbReference type="ARBA" id="ARBA00022475"/>
    </source>
</evidence>
<keyword evidence="2 9" id="KW-0813">Transport</keyword>